<dbReference type="Proteomes" id="UP000295444">
    <property type="component" value="Unassembled WGS sequence"/>
</dbReference>
<gene>
    <name evidence="1" type="ORF">EV186_1021154</name>
</gene>
<evidence type="ECO:0000313" key="1">
    <source>
        <dbReference type="EMBL" id="TDQ01286.1"/>
    </source>
</evidence>
<accession>A0A4R6SIS1</accession>
<name>A0A4R6SIS1_LABRH</name>
<reference evidence="1 2" key="1">
    <citation type="submission" date="2019-03" db="EMBL/GenBank/DDBJ databases">
        <title>Genomic Encyclopedia of Type Strains, Phase IV (KMG-IV): sequencing the most valuable type-strain genomes for metagenomic binning, comparative biology and taxonomic classification.</title>
        <authorList>
            <person name="Goeker M."/>
        </authorList>
    </citation>
    <scope>NUCLEOTIDE SEQUENCE [LARGE SCALE GENOMIC DNA]</scope>
    <source>
        <strain evidence="1 2">DSM 45361</strain>
    </source>
</reference>
<dbReference type="RefSeq" id="WP_133849886.1">
    <property type="nucleotide sequence ID" value="NZ_SNXZ01000002.1"/>
</dbReference>
<proteinExistence type="predicted"/>
<keyword evidence="2" id="KW-1185">Reference proteome</keyword>
<sequence length="146" mass="16202">MTARSLPTVASLRRSKHESAILAAIGEGANADELLRSPRWTVNDVAQTMQRHSLVADEHGRISRKRTVDDLLRLAATSTSPYVRAKAQEAAEQMRELDHALTGRLTAAERARDQAATQAWADWLRGALTEAKAELRRLRPRQQKGA</sequence>
<organism evidence="1 2">
    <name type="scientific">Labedaea rhizosphaerae</name>
    <dbReference type="NCBI Taxonomy" id="598644"/>
    <lineage>
        <taxon>Bacteria</taxon>
        <taxon>Bacillati</taxon>
        <taxon>Actinomycetota</taxon>
        <taxon>Actinomycetes</taxon>
        <taxon>Pseudonocardiales</taxon>
        <taxon>Pseudonocardiaceae</taxon>
        <taxon>Labedaea</taxon>
    </lineage>
</organism>
<dbReference type="AlphaFoldDB" id="A0A4R6SIS1"/>
<comment type="caution">
    <text evidence="1">The sequence shown here is derived from an EMBL/GenBank/DDBJ whole genome shotgun (WGS) entry which is preliminary data.</text>
</comment>
<evidence type="ECO:0000313" key="2">
    <source>
        <dbReference type="Proteomes" id="UP000295444"/>
    </source>
</evidence>
<dbReference type="EMBL" id="SNXZ01000002">
    <property type="protein sequence ID" value="TDQ01286.1"/>
    <property type="molecule type" value="Genomic_DNA"/>
</dbReference>
<protein>
    <submittedName>
        <fullName evidence="1">Uncharacterized protein</fullName>
    </submittedName>
</protein>